<organism evidence="2 3">
    <name type="scientific">Nocardiopsis tropica</name>
    <dbReference type="NCBI Taxonomy" id="109330"/>
    <lineage>
        <taxon>Bacteria</taxon>
        <taxon>Bacillati</taxon>
        <taxon>Actinomycetota</taxon>
        <taxon>Actinomycetes</taxon>
        <taxon>Streptosporangiales</taxon>
        <taxon>Nocardiopsidaceae</taxon>
        <taxon>Nocardiopsis</taxon>
    </lineage>
</organism>
<evidence type="ECO:0000313" key="3">
    <source>
        <dbReference type="Proteomes" id="UP001348641"/>
    </source>
</evidence>
<sequence>MTGAPAGRARGLGAREGLLVASREGRPLYGALGRRVRADVVTGSTPGPAAAGEAPASPAGRP</sequence>
<protein>
    <submittedName>
        <fullName evidence="2">Uncharacterized protein</fullName>
    </submittedName>
</protein>
<dbReference type="Proteomes" id="UP001348641">
    <property type="component" value="Unassembled WGS sequence"/>
</dbReference>
<feature type="region of interest" description="Disordered" evidence="1">
    <location>
        <begin position="39"/>
        <end position="62"/>
    </location>
</feature>
<dbReference type="EMBL" id="JAUUCC010000047">
    <property type="protein sequence ID" value="MEE2052478.1"/>
    <property type="molecule type" value="Genomic_DNA"/>
</dbReference>
<gene>
    <name evidence="2" type="ORF">Q8A49_18420</name>
</gene>
<reference evidence="2 3" key="1">
    <citation type="submission" date="2023-07" db="EMBL/GenBank/DDBJ databases">
        <authorList>
            <person name="Girao M."/>
            <person name="Carvalho M.F."/>
        </authorList>
    </citation>
    <scope>NUCLEOTIDE SEQUENCE [LARGE SCALE GENOMIC DNA]</scope>
    <source>
        <strain evidence="2 3">66/93</strain>
    </source>
</reference>
<dbReference type="RefSeq" id="WP_330159505.1">
    <property type="nucleotide sequence ID" value="NZ_JAUUCC010000047.1"/>
</dbReference>
<evidence type="ECO:0000256" key="1">
    <source>
        <dbReference type="SAM" id="MobiDB-lite"/>
    </source>
</evidence>
<feature type="compositionally biased region" description="Low complexity" evidence="1">
    <location>
        <begin position="42"/>
        <end position="62"/>
    </location>
</feature>
<comment type="caution">
    <text evidence="2">The sequence shown here is derived from an EMBL/GenBank/DDBJ whole genome shotgun (WGS) entry which is preliminary data.</text>
</comment>
<proteinExistence type="predicted"/>
<name>A0ABU7KT49_9ACTN</name>
<evidence type="ECO:0000313" key="2">
    <source>
        <dbReference type="EMBL" id="MEE2052478.1"/>
    </source>
</evidence>
<accession>A0ABU7KT49</accession>